<reference evidence="12 13" key="1">
    <citation type="journal article" date="2013" name="Genome Biol.">
        <title>Genome of Acanthamoeba castellanii highlights extensive lateral gene transfer and early evolution of tyrosine kinase signaling.</title>
        <authorList>
            <person name="Clarke M."/>
            <person name="Lohan A.J."/>
            <person name="Liu B."/>
            <person name="Lagkouvardos I."/>
            <person name="Roy S."/>
            <person name="Zafar N."/>
            <person name="Bertelli C."/>
            <person name="Schilde C."/>
            <person name="Kianianmomeni A."/>
            <person name="Burglin T.R."/>
            <person name="Frech C."/>
            <person name="Turcotte B."/>
            <person name="Kopec K.O."/>
            <person name="Synnott J.M."/>
            <person name="Choo C."/>
            <person name="Paponov I."/>
            <person name="Finkler A."/>
            <person name="Soon Heng Tan C."/>
            <person name="Hutchins A.P."/>
            <person name="Weinmeier T."/>
            <person name="Rattei T."/>
            <person name="Chu J.S."/>
            <person name="Gimenez G."/>
            <person name="Irimia M."/>
            <person name="Rigden D.J."/>
            <person name="Fitzpatrick D.A."/>
            <person name="Lorenzo-Morales J."/>
            <person name="Bateman A."/>
            <person name="Chiu C.H."/>
            <person name="Tang P."/>
            <person name="Hegemann P."/>
            <person name="Fromm H."/>
            <person name="Raoult D."/>
            <person name="Greub G."/>
            <person name="Miranda-Saavedra D."/>
            <person name="Chen N."/>
            <person name="Nash P."/>
            <person name="Ginger M.L."/>
            <person name="Horn M."/>
            <person name="Schaap P."/>
            <person name="Caler L."/>
            <person name="Loftus B."/>
        </authorList>
    </citation>
    <scope>NUCLEOTIDE SEQUENCE [LARGE SCALE GENOMIC DNA]</scope>
    <source>
        <strain evidence="12 13">Neff</strain>
    </source>
</reference>
<dbReference type="InterPro" id="IPR002410">
    <property type="entry name" value="Peptidase_S33"/>
</dbReference>
<dbReference type="Proteomes" id="UP000011083">
    <property type="component" value="Unassembled WGS sequence"/>
</dbReference>
<evidence type="ECO:0000313" key="13">
    <source>
        <dbReference type="Proteomes" id="UP000011083"/>
    </source>
</evidence>
<dbReference type="SUPFAM" id="SSF53474">
    <property type="entry name" value="alpha/beta-Hydrolases"/>
    <property type="match status" value="1"/>
</dbReference>
<evidence type="ECO:0000256" key="6">
    <source>
        <dbReference type="ARBA" id="ARBA00022670"/>
    </source>
</evidence>
<dbReference type="RefSeq" id="XP_004338424.1">
    <property type="nucleotide sequence ID" value="XM_004338376.1"/>
</dbReference>
<evidence type="ECO:0000256" key="5">
    <source>
        <dbReference type="ARBA" id="ARBA00022490"/>
    </source>
</evidence>
<keyword evidence="6 8" id="KW-0645">Protease</keyword>
<dbReference type="GO" id="GO:0004177">
    <property type="term" value="F:aminopeptidase activity"/>
    <property type="evidence" value="ECO:0007669"/>
    <property type="project" value="UniProtKB-UniRule"/>
</dbReference>
<evidence type="ECO:0000256" key="10">
    <source>
        <dbReference type="RuleBase" id="RU003421"/>
    </source>
</evidence>
<dbReference type="InterPro" id="IPR029058">
    <property type="entry name" value="AB_hydrolase_fold"/>
</dbReference>
<dbReference type="KEGG" id="acan:ACA1_320550"/>
<dbReference type="GO" id="GO:0005737">
    <property type="term" value="C:cytoplasm"/>
    <property type="evidence" value="ECO:0007669"/>
    <property type="project" value="UniProtKB-SubCell"/>
</dbReference>
<dbReference type="AlphaFoldDB" id="L8GWD8"/>
<feature type="active site" evidence="9">
    <location>
        <position position="281"/>
    </location>
</feature>
<sequence>MAAIPASTSSSSSSRRDLYPPIEPYSHGRLRVSDIHELYYELCGNPNGKPVVVVHGGPGGGIAAYYRQYFDPEAYKIVLFDQRGSGQSTPFACLEENTTWDLVEDMEKLRQHLAIDKWLVFGGSWGSTLALAYAEAHTEQVKGLVLRGIFGLRRSELLFFYQEGSSWLFPDAWEKYLAPIPEVERGDLMSAYYRRLTGNDDKVKQECATAWSVWEMTTSRLYVDPDYVARAAEDDKFALAFARIESHYFVHGGFFKEDGQIIKEAAKLAHLPVTIVQGRYDLVCPMKTAWDLHKVLPSSELVVVPDAGHSAKEPGIVDGLVRACDKYRDL</sequence>
<comment type="similarity">
    <text evidence="3 8 10">Belongs to the peptidase S33 family.</text>
</comment>
<feature type="domain" description="AB hydrolase-1" evidence="11">
    <location>
        <begin position="49"/>
        <end position="311"/>
    </location>
</feature>
<evidence type="ECO:0000256" key="7">
    <source>
        <dbReference type="ARBA" id="ARBA00022801"/>
    </source>
</evidence>
<dbReference type="OMA" id="ELRWFYQ"/>
<accession>L8GWD8</accession>
<evidence type="ECO:0000313" key="12">
    <source>
        <dbReference type="EMBL" id="ELR16411.1"/>
    </source>
</evidence>
<keyword evidence="4 8" id="KW-0031">Aminopeptidase</keyword>
<keyword evidence="7 8" id="KW-0378">Hydrolase</keyword>
<dbReference type="PIRSF" id="PIRSF006431">
    <property type="entry name" value="Pept_S33"/>
    <property type="match status" value="1"/>
</dbReference>
<dbReference type="PRINTS" id="PR00793">
    <property type="entry name" value="PROAMNOPTASE"/>
</dbReference>
<dbReference type="GO" id="GO:0006508">
    <property type="term" value="P:proteolysis"/>
    <property type="evidence" value="ECO:0007669"/>
    <property type="project" value="UniProtKB-KW"/>
</dbReference>
<evidence type="ECO:0000256" key="9">
    <source>
        <dbReference type="PIRSR" id="PIRSR006431-1"/>
    </source>
</evidence>
<dbReference type="Gene3D" id="3.40.50.1820">
    <property type="entry name" value="alpha/beta hydrolase"/>
    <property type="match status" value="1"/>
</dbReference>
<evidence type="ECO:0000256" key="4">
    <source>
        <dbReference type="ARBA" id="ARBA00022438"/>
    </source>
</evidence>
<evidence type="ECO:0000256" key="2">
    <source>
        <dbReference type="ARBA" id="ARBA00004496"/>
    </source>
</evidence>
<evidence type="ECO:0000259" key="11">
    <source>
        <dbReference type="Pfam" id="PF00561"/>
    </source>
</evidence>
<feature type="active site" description="Proton donor" evidence="9">
    <location>
        <position position="309"/>
    </location>
</feature>
<evidence type="ECO:0000256" key="3">
    <source>
        <dbReference type="ARBA" id="ARBA00010088"/>
    </source>
</evidence>
<organism evidence="12 13">
    <name type="scientific">Acanthamoeba castellanii (strain ATCC 30010 / Neff)</name>
    <dbReference type="NCBI Taxonomy" id="1257118"/>
    <lineage>
        <taxon>Eukaryota</taxon>
        <taxon>Amoebozoa</taxon>
        <taxon>Discosea</taxon>
        <taxon>Longamoebia</taxon>
        <taxon>Centramoebida</taxon>
        <taxon>Acanthamoebidae</taxon>
        <taxon>Acanthamoeba</taxon>
    </lineage>
</organism>
<keyword evidence="5 8" id="KW-0963">Cytoplasm</keyword>
<feature type="active site" description="Nucleophile" evidence="9">
    <location>
        <position position="124"/>
    </location>
</feature>
<dbReference type="GeneID" id="14917103"/>
<comment type="catalytic activity">
    <reaction evidence="1 8 10">
        <text>Release of N-terminal proline from a peptide.</text>
        <dbReference type="EC" id="3.4.11.5"/>
    </reaction>
</comment>
<dbReference type="OrthoDB" id="10249433at2759"/>
<dbReference type="InterPro" id="IPR005944">
    <property type="entry name" value="Pro_iminopeptidase"/>
</dbReference>
<evidence type="ECO:0000256" key="8">
    <source>
        <dbReference type="PIRNR" id="PIRNR006431"/>
    </source>
</evidence>
<proteinExistence type="inferred from homology"/>
<evidence type="ECO:0000256" key="1">
    <source>
        <dbReference type="ARBA" id="ARBA00001585"/>
    </source>
</evidence>
<dbReference type="PANTHER" id="PTHR43722:SF1">
    <property type="entry name" value="PROLINE IMINOPEPTIDASE"/>
    <property type="match status" value="1"/>
</dbReference>
<dbReference type="EC" id="3.4.11.5" evidence="8 10"/>
<dbReference type="Pfam" id="PF00561">
    <property type="entry name" value="Abhydrolase_1"/>
    <property type="match status" value="1"/>
</dbReference>
<dbReference type="STRING" id="1257118.L8GWD8"/>
<protein>
    <recommendedName>
        <fullName evidence="8 10">Proline iminopeptidase</fullName>
        <shortName evidence="8">PIP</shortName>
        <ecNumber evidence="8 10">3.4.11.5</ecNumber>
    </recommendedName>
    <alternativeName>
        <fullName evidence="8">Prolyl aminopeptidase</fullName>
    </alternativeName>
</protein>
<name>L8GWD8_ACACF</name>
<comment type="subcellular location">
    <subcellularLocation>
        <location evidence="2 8">Cytoplasm</location>
    </subcellularLocation>
</comment>
<dbReference type="VEuPathDB" id="AmoebaDB:ACA1_320550"/>
<dbReference type="EMBL" id="KB007998">
    <property type="protein sequence ID" value="ELR16411.1"/>
    <property type="molecule type" value="Genomic_DNA"/>
</dbReference>
<dbReference type="NCBIfam" id="TIGR01249">
    <property type="entry name" value="pro_imino_pep_1"/>
    <property type="match status" value="1"/>
</dbReference>
<dbReference type="InterPro" id="IPR000073">
    <property type="entry name" value="AB_hydrolase_1"/>
</dbReference>
<dbReference type="PANTHER" id="PTHR43722">
    <property type="entry name" value="PROLINE IMINOPEPTIDASE"/>
    <property type="match status" value="1"/>
</dbReference>
<gene>
    <name evidence="12" type="ORF">ACA1_320550</name>
</gene>
<keyword evidence="13" id="KW-1185">Reference proteome</keyword>